<keyword evidence="3" id="KW-1185">Reference proteome</keyword>
<keyword evidence="1" id="KW-0812">Transmembrane</keyword>
<keyword evidence="1" id="KW-1133">Transmembrane helix</keyword>
<organism evidence="2 3">
    <name type="scientific">Streptomyces triculaminicus</name>
    <dbReference type="NCBI Taxonomy" id="2816232"/>
    <lineage>
        <taxon>Bacteria</taxon>
        <taxon>Bacillati</taxon>
        <taxon>Actinomycetota</taxon>
        <taxon>Actinomycetes</taxon>
        <taxon>Kitasatosporales</taxon>
        <taxon>Streptomycetaceae</taxon>
        <taxon>Streptomyces</taxon>
    </lineage>
</organism>
<dbReference type="Proteomes" id="UP000664781">
    <property type="component" value="Unassembled WGS sequence"/>
</dbReference>
<dbReference type="AlphaFoldDB" id="A0A939FSC1"/>
<proteinExistence type="predicted"/>
<dbReference type="EMBL" id="JAFMOF010000007">
    <property type="protein sequence ID" value="MBO0657215.1"/>
    <property type="molecule type" value="Genomic_DNA"/>
</dbReference>
<accession>A0A939FSC1</accession>
<feature type="transmembrane region" description="Helical" evidence="1">
    <location>
        <begin position="122"/>
        <end position="143"/>
    </location>
</feature>
<feature type="transmembrane region" description="Helical" evidence="1">
    <location>
        <begin position="155"/>
        <end position="173"/>
    </location>
</feature>
<keyword evidence="1" id="KW-0472">Membrane</keyword>
<gene>
    <name evidence="2" type="ORF">J1792_32225</name>
</gene>
<evidence type="ECO:0000313" key="3">
    <source>
        <dbReference type="Proteomes" id="UP000664781"/>
    </source>
</evidence>
<feature type="transmembrane region" description="Helical" evidence="1">
    <location>
        <begin position="6"/>
        <end position="25"/>
    </location>
</feature>
<evidence type="ECO:0000256" key="1">
    <source>
        <dbReference type="SAM" id="Phobius"/>
    </source>
</evidence>
<name>A0A939FSC1_9ACTN</name>
<feature type="transmembrane region" description="Helical" evidence="1">
    <location>
        <begin position="81"/>
        <end position="101"/>
    </location>
</feature>
<evidence type="ECO:0000313" key="2">
    <source>
        <dbReference type="EMBL" id="MBO0657215.1"/>
    </source>
</evidence>
<reference evidence="2" key="1">
    <citation type="submission" date="2021-03" db="EMBL/GenBank/DDBJ databases">
        <title>Streptomyces strains.</title>
        <authorList>
            <person name="Lund M.B."/>
            <person name="Toerring T."/>
        </authorList>
    </citation>
    <scope>NUCLEOTIDE SEQUENCE</scope>
    <source>
        <strain evidence="2">JCM 4242</strain>
    </source>
</reference>
<comment type="caution">
    <text evidence="2">The sequence shown here is derived from an EMBL/GenBank/DDBJ whole genome shotgun (WGS) entry which is preliminary data.</text>
</comment>
<feature type="transmembrane region" description="Helical" evidence="1">
    <location>
        <begin position="45"/>
        <end position="69"/>
    </location>
</feature>
<sequence>MSATEAEFARVLAAVIPLVLLAAVVEGRGPGQARQSLDARGWRIVWPFLSSVLVLTFLAFLEVAVLLAAADQVGPCVSWLAGPPGAIGVGIIIVLTARLAAENLAADKSNSLDAFSTAQFHEMGAVLLTLSITAGVSCIIGYWPPSTVQCKSPWLDQECLVLYAALLVGWRIFQHIRYWPRRMDKPPVNPGDHGG</sequence>
<dbReference type="RefSeq" id="WP_207248799.1">
    <property type="nucleotide sequence ID" value="NZ_JAFMOF010000007.1"/>
</dbReference>
<protein>
    <submittedName>
        <fullName evidence="2">Uncharacterized protein</fullName>
    </submittedName>
</protein>